<feature type="region of interest" description="Disordered" evidence="16">
    <location>
        <begin position="1249"/>
        <end position="1287"/>
    </location>
</feature>
<accession>A0A4S2LF94</accession>
<dbReference type="GO" id="GO:0000287">
    <property type="term" value="F:magnesium ion binding"/>
    <property type="evidence" value="ECO:0007669"/>
    <property type="project" value="UniProtKB-UniRule"/>
</dbReference>
<dbReference type="InterPro" id="IPR018303">
    <property type="entry name" value="ATPase_P-typ_P_site"/>
</dbReference>
<feature type="binding site" evidence="13">
    <location>
        <position position="909"/>
    </location>
    <ligand>
        <name>ATP</name>
        <dbReference type="ChEBI" id="CHEBI:30616"/>
    </ligand>
</feature>
<dbReference type="PANTHER" id="PTHR24092">
    <property type="entry name" value="PROBABLE PHOSPHOLIPID-TRANSPORTING ATPASE"/>
    <property type="match status" value="1"/>
</dbReference>
<dbReference type="InterPro" id="IPR032630">
    <property type="entry name" value="P_typ_ATPase_c"/>
</dbReference>
<evidence type="ECO:0000313" key="20">
    <source>
        <dbReference type="Proteomes" id="UP000308267"/>
    </source>
</evidence>
<feature type="binding site" evidence="13">
    <location>
        <position position="915"/>
    </location>
    <ligand>
        <name>ATP</name>
        <dbReference type="ChEBI" id="CHEBI:30616"/>
    </ligand>
</feature>
<feature type="binding site" evidence="13">
    <location>
        <position position="421"/>
    </location>
    <ligand>
        <name>ATP</name>
        <dbReference type="ChEBI" id="CHEBI:30616"/>
    </ligand>
</feature>
<evidence type="ECO:0000313" key="19">
    <source>
        <dbReference type="EMBL" id="TGZ61386.1"/>
    </source>
</evidence>
<dbReference type="GO" id="GO:0045332">
    <property type="term" value="P:phospholipid translocation"/>
    <property type="evidence" value="ECO:0007669"/>
    <property type="project" value="TreeGrafter"/>
</dbReference>
<feature type="binding site" evidence="13">
    <location>
        <position position="527"/>
    </location>
    <ligand>
        <name>ATP</name>
        <dbReference type="ChEBI" id="CHEBI:30616"/>
    </ligand>
</feature>
<feature type="binding site" evidence="14">
    <location>
        <position position="422"/>
    </location>
    <ligand>
        <name>Mg(2+)</name>
        <dbReference type="ChEBI" id="CHEBI:18420"/>
    </ligand>
</feature>
<evidence type="ECO:0000259" key="17">
    <source>
        <dbReference type="Pfam" id="PF16209"/>
    </source>
</evidence>
<dbReference type="GO" id="GO:0140326">
    <property type="term" value="F:ATPase-coupled intramembrane lipid transporter activity"/>
    <property type="evidence" value="ECO:0007669"/>
    <property type="project" value="UniProtKB-EC"/>
</dbReference>
<feature type="transmembrane region" description="Helical" evidence="15">
    <location>
        <begin position="1001"/>
        <end position="1022"/>
    </location>
</feature>
<dbReference type="SFLD" id="SFLDS00003">
    <property type="entry name" value="Haloacid_Dehalogenase"/>
    <property type="match status" value="1"/>
</dbReference>
<keyword evidence="4 14" id="KW-0479">Metal-binding</keyword>
<evidence type="ECO:0000256" key="5">
    <source>
        <dbReference type="ARBA" id="ARBA00022741"/>
    </source>
</evidence>
<feature type="transmembrane region" description="Helical" evidence="15">
    <location>
        <begin position="1198"/>
        <end position="1219"/>
    </location>
</feature>
<feature type="domain" description="P-type ATPase C-terminal" evidence="18">
    <location>
        <begin position="968"/>
        <end position="1226"/>
    </location>
</feature>
<feature type="binding site" evidence="13">
    <location>
        <position position="420"/>
    </location>
    <ligand>
        <name>ATP</name>
        <dbReference type="ChEBI" id="CHEBI:30616"/>
    </ligand>
</feature>
<evidence type="ECO:0000256" key="12">
    <source>
        <dbReference type="PIRSR" id="PIRSR606539-1"/>
    </source>
</evidence>
<evidence type="ECO:0000256" key="8">
    <source>
        <dbReference type="ARBA" id="ARBA00022967"/>
    </source>
</evidence>
<dbReference type="GO" id="GO:0005886">
    <property type="term" value="C:plasma membrane"/>
    <property type="evidence" value="ECO:0007669"/>
    <property type="project" value="TreeGrafter"/>
</dbReference>
<feature type="binding site" evidence="14">
    <location>
        <position position="946"/>
    </location>
    <ligand>
        <name>Mg(2+)</name>
        <dbReference type="ChEBI" id="CHEBI:18420"/>
    </ligand>
</feature>
<feature type="transmembrane region" description="Helical" evidence="15">
    <location>
        <begin position="65"/>
        <end position="92"/>
    </location>
</feature>
<keyword evidence="3 15" id="KW-0812">Transmembrane</keyword>
<keyword evidence="10 15" id="KW-0472">Membrane</keyword>
<keyword evidence="8 15" id="KW-1278">Translocase</keyword>
<dbReference type="GO" id="GO:0005783">
    <property type="term" value="C:endoplasmic reticulum"/>
    <property type="evidence" value="ECO:0007669"/>
    <property type="project" value="TreeGrafter"/>
</dbReference>
<dbReference type="GO" id="GO:0016887">
    <property type="term" value="F:ATP hydrolysis activity"/>
    <property type="evidence" value="ECO:0007669"/>
    <property type="project" value="InterPro"/>
</dbReference>
<dbReference type="InterPro" id="IPR023299">
    <property type="entry name" value="ATPase_P-typ_cyto_dom_N"/>
</dbReference>
<keyword evidence="5 13" id="KW-0547">Nucleotide-binding</keyword>
<feature type="binding site" evidence="13">
    <location>
        <position position="723"/>
    </location>
    <ligand>
        <name>ATP</name>
        <dbReference type="ChEBI" id="CHEBI:30616"/>
    </ligand>
</feature>
<evidence type="ECO:0000256" key="2">
    <source>
        <dbReference type="ARBA" id="ARBA00008109"/>
    </source>
</evidence>
<dbReference type="EMBL" id="SJOL01007979">
    <property type="protein sequence ID" value="TGZ61386.1"/>
    <property type="molecule type" value="Genomic_DNA"/>
</dbReference>
<proteinExistence type="inferred from homology"/>
<dbReference type="PROSITE" id="PS00154">
    <property type="entry name" value="ATPASE_E1_E2"/>
    <property type="match status" value="1"/>
</dbReference>
<evidence type="ECO:0000256" key="9">
    <source>
        <dbReference type="ARBA" id="ARBA00022989"/>
    </source>
</evidence>
<comment type="similarity">
    <text evidence="2 15">Belongs to the cation transport ATPase (P-type) (TC 3.A.3) family. Type IV subfamily.</text>
</comment>
<name>A0A4S2LF94_OPIFE</name>
<feature type="binding site" evidence="13">
    <location>
        <position position="722"/>
    </location>
    <ligand>
        <name>ATP</name>
        <dbReference type="ChEBI" id="CHEBI:30616"/>
    </ligand>
</feature>
<feature type="region of interest" description="Disordered" evidence="16">
    <location>
        <begin position="850"/>
        <end position="871"/>
    </location>
</feature>
<keyword evidence="20" id="KW-1185">Reference proteome</keyword>
<feature type="binding site" evidence="13">
    <location>
        <position position="582"/>
    </location>
    <ligand>
        <name>ATP</name>
        <dbReference type="ChEBI" id="CHEBI:30616"/>
    </ligand>
</feature>
<dbReference type="Gene3D" id="3.40.50.1000">
    <property type="entry name" value="HAD superfamily/HAD-like"/>
    <property type="match status" value="1"/>
</dbReference>
<comment type="cofactor">
    <cofactor evidence="14">
        <name>Mg(2+)</name>
        <dbReference type="ChEBI" id="CHEBI:18420"/>
    </cofactor>
</comment>
<dbReference type="OrthoDB" id="377733at2759"/>
<dbReference type="InterPro" id="IPR001757">
    <property type="entry name" value="P_typ_ATPase"/>
</dbReference>
<evidence type="ECO:0000256" key="4">
    <source>
        <dbReference type="ARBA" id="ARBA00022723"/>
    </source>
</evidence>
<feature type="transmembrane region" description="Helical" evidence="15">
    <location>
        <begin position="1125"/>
        <end position="1149"/>
    </location>
</feature>
<dbReference type="NCBIfam" id="TIGR01652">
    <property type="entry name" value="ATPase-Plipid"/>
    <property type="match status" value="1"/>
</dbReference>
<evidence type="ECO:0000256" key="10">
    <source>
        <dbReference type="ARBA" id="ARBA00023136"/>
    </source>
</evidence>
<feature type="binding site" evidence="13">
    <location>
        <position position="422"/>
    </location>
    <ligand>
        <name>ATP</name>
        <dbReference type="ChEBI" id="CHEBI:30616"/>
    </ligand>
</feature>
<comment type="subcellular location">
    <subcellularLocation>
        <location evidence="1 15">Membrane</location>
        <topology evidence="1 15">Multi-pass membrane protein</topology>
    </subcellularLocation>
</comment>
<dbReference type="PANTHER" id="PTHR24092:SF175">
    <property type="entry name" value="PHOSPHOLIPID-TRANSPORTING ATPASE"/>
    <property type="match status" value="1"/>
</dbReference>
<feature type="binding site" evidence="14">
    <location>
        <position position="942"/>
    </location>
    <ligand>
        <name>Mg(2+)</name>
        <dbReference type="ChEBI" id="CHEBI:18420"/>
    </ligand>
</feature>
<dbReference type="PRINTS" id="PR00119">
    <property type="entry name" value="CATATPASE"/>
</dbReference>
<dbReference type="Pfam" id="PF16212">
    <property type="entry name" value="PhoLip_ATPase_C"/>
    <property type="match status" value="1"/>
</dbReference>
<keyword evidence="6 13" id="KW-0067">ATP-binding</keyword>
<organism evidence="19 20">
    <name type="scientific">Opisthorchis felineus</name>
    <dbReference type="NCBI Taxonomy" id="147828"/>
    <lineage>
        <taxon>Eukaryota</taxon>
        <taxon>Metazoa</taxon>
        <taxon>Spiralia</taxon>
        <taxon>Lophotrochozoa</taxon>
        <taxon>Platyhelminthes</taxon>
        <taxon>Trematoda</taxon>
        <taxon>Digenea</taxon>
        <taxon>Opisthorchiida</taxon>
        <taxon>Opisthorchiata</taxon>
        <taxon>Opisthorchiidae</taxon>
        <taxon>Opisthorchis</taxon>
    </lineage>
</organism>
<comment type="caution">
    <text evidence="19">The sequence shown here is derived from an EMBL/GenBank/DDBJ whole genome shotgun (WGS) entry which is preliminary data.</text>
</comment>
<dbReference type="Pfam" id="PF13246">
    <property type="entry name" value="Cation_ATPase"/>
    <property type="match status" value="1"/>
</dbReference>
<evidence type="ECO:0000256" key="14">
    <source>
        <dbReference type="PIRSR" id="PIRSR606539-3"/>
    </source>
</evidence>
<feature type="transmembrane region" description="Helical" evidence="15">
    <location>
        <begin position="350"/>
        <end position="374"/>
    </location>
</feature>
<feature type="binding site" evidence="13">
    <location>
        <position position="641"/>
    </location>
    <ligand>
        <name>ATP</name>
        <dbReference type="ChEBI" id="CHEBI:30616"/>
    </ligand>
</feature>
<dbReference type="Proteomes" id="UP000308267">
    <property type="component" value="Unassembled WGS sequence"/>
</dbReference>
<feature type="transmembrane region" description="Helical" evidence="15">
    <location>
        <begin position="305"/>
        <end position="330"/>
    </location>
</feature>
<feature type="binding site" evidence="13">
    <location>
        <position position="724"/>
    </location>
    <ligand>
        <name>ATP</name>
        <dbReference type="ChEBI" id="CHEBI:30616"/>
    </ligand>
</feature>
<evidence type="ECO:0000256" key="15">
    <source>
        <dbReference type="RuleBase" id="RU362033"/>
    </source>
</evidence>
<feature type="transmembrane region" description="Helical" evidence="15">
    <location>
        <begin position="1079"/>
        <end position="1105"/>
    </location>
</feature>
<dbReference type="STRING" id="147828.A0A4S2LF94"/>
<evidence type="ECO:0000256" key="6">
    <source>
        <dbReference type="ARBA" id="ARBA00022840"/>
    </source>
</evidence>
<dbReference type="Gene3D" id="3.40.1110.10">
    <property type="entry name" value="Calcium-transporting ATPase, cytoplasmic domain N"/>
    <property type="match status" value="1"/>
</dbReference>
<sequence>MLCFRHRKTKQTNRHIYANGLRSVAPVQYQRSTAYEANRIITSRYTWWNFVPLNLYEQFHQVSNFIFFCIAFLFIFASGATSVFALVLPLAVSMSITMIKDAVYDIFRHIQDRKVNNKLFKVLMFDIAGKRVYWSERRSSSLRVGQIVRCIPNQEVPCDIILLCSSEHNREARITTANLDGEVSVKTHYALAKTHSVYSIVAAEYPQQLRFDDVKQFEHLITEIDYEAPNADLTKFEGNLVIPSKESPGSHVNYPISAENVLLRGTKLKSTDFVLGLVAYTGDDTKLSMNSKKCIRKYSSREERLNLVLALFFLVAISLCVLFTVASTLWSSYHQAFSWFNVSSNLTRFSTVKMVFSFAFIINYLLPISLIITIEFQMVLNSYLITNDPQLFDCEQRVGASANSVHTADELGQVEFLFSDKTGTLTQNDMLLRVCSLLHNDSTFLLKDTNVYQLLRNIQSVPDSAGQPRNQARRLMNITAESNLQNVNEIPQTLKTFLTIMAVCHTAQVKKEKTSAGFTYQANSPDEKALVDAASKLGMVLTSTKPDPHYESARRLAFQTNWGRSHTDVTTQEFIVDATLEFDHTRRRMTVMVRHPDGTCHIHSKGAESSMLELNVCSQSSSEIRTKALERVNEIALAGLRTLVFATKQLSQDEYQQLLDERRMALSRFGEARRDALRASTERIESGLELLAITGIEDKLQTGVKECLENLRAAGIQVWVLTGDKEETAITVSQSAGHFPESMTIIRITGCTDFTSVAELVFKHLQGLDARYEQARLNQCRPRSKPEVSAGMRWLSPTLDEIDEVVCTAAQLAVAPDPEKKKSDLVNIKTVRGKIRRFREKITQYGSETNMQSQPYRVPGRRGRTKTGTSDESVGLVIDGASLVHALHPSLRAAFLDLCMNVTTVLCCRMSPMQKASMVELVHVGLGEAHRGYRPVTAAIGDGGNDVSMILQANVGIGIYGKEGKEAARAADYVLPQFRFLQNLLLVHGHWAYHRISHTMLLFYFKCVAFVTTNILLAFYSGFSANSWYSSVVFGVYNLTLTSLVYMLFGMFERHLTYDQLLENPKLYRKISRNANLRFWRIILFVLDGVWQGSVVFFGVYFFLAGGGYFGDAVFIDKNGAHGNYFDFTLCGGAAMVYLVVCANLRVLLQLRDYNLPIFIGLLITLVPNIAFFMAIQFKVSPSSSDYLTYLKLTLSPAFWLSFPVILIIANLPVLIWRVKSDIWWQSHMSTGRKRKKHARRSILSTVLEDPPKSDADTPDHINKEGNSAGINEHPSFQLVQISSSNA</sequence>
<comment type="catalytic activity">
    <reaction evidence="11 15">
        <text>ATP + H2O + phospholipidSide 1 = ADP + phosphate + phospholipidSide 2.</text>
        <dbReference type="EC" id="7.6.2.1"/>
    </reaction>
</comment>
<dbReference type="SUPFAM" id="SSF81653">
    <property type="entry name" value="Calcium ATPase, transduction domain A"/>
    <property type="match status" value="1"/>
</dbReference>
<dbReference type="InterPro" id="IPR006539">
    <property type="entry name" value="P-type_ATPase_IV"/>
</dbReference>
<keyword evidence="7 14" id="KW-0460">Magnesium</keyword>
<dbReference type="InterPro" id="IPR032631">
    <property type="entry name" value="P-type_ATPase_N"/>
</dbReference>
<feature type="domain" description="P-type ATPase N-terminal" evidence="17">
    <location>
        <begin position="29"/>
        <end position="76"/>
    </location>
</feature>
<dbReference type="InterPro" id="IPR023298">
    <property type="entry name" value="ATPase_P-typ_TM_dom_sf"/>
</dbReference>
<dbReference type="SUPFAM" id="SSF81660">
    <property type="entry name" value="Metal cation-transporting ATPase, ATP-binding domain N"/>
    <property type="match status" value="1"/>
</dbReference>
<dbReference type="SFLD" id="SFLDF00027">
    <property type="entry name" value="p-type_atpase"/>
    <property type="match status" value="1"/>
</dbReference>
<dbReference type="InterPro" id="IPR044492">
    <property type="entry name" value="P_typ_ATPase_HD_dom"/>
</dbReference>
<feature type="transmembrane region" description="Helical" evidence="15">
    <location>
        <begin position="1156"/>
        <end position="1178"/>
    </location>
</feature>
<dbReference type="GO" id="GO:0005524">
    <property type="term" value="F:ATP binding"/>
    <property type="evidence" value="ECO:0007669"/>
    <property type="project" value="UniProtKB-UniRule"/>
</dbReference>
<feature type="binding site" evidence="13">
    <location>
        <position position="946"/>
    </location>
    <ligand>
        <name>ATP</name>
        <dbReference type="ChEBI" id="CHEBI:30616"/>
    </ligand>
</feature>
<evidence type="ECO:0000259" key="18">
    <source>
        <dbReference type="Pfam" id="PF16212"/>
    </source>
</evidence>
<feature type="binding site" evidence="13">
    <location>
        <position position="605"/>
    </location>
    <ligand>
        <name>ATP</name>
        <dbReference type="ChEBI" id="CHEBI:30616"/>
    </ligand>
</feature>
<evidence type="ECO:0000256" key="1">
    <source>
        <dbReference type="ARBA" id="ARBA00004141"/>
    </source>
</evidence>
<dbReference type="SUPFAM" id="SSF81665">
    <property type="entry name" value="Calcium ATPase, transmembrane domain M"/>
    <property type="match status" value="1"/>
</dbReference>
<gene>
    <name evidence="19" type="ORF">CRM22_008025</name>
</gene>
<keyword evidence="9 15" id="KW-1133">Transmembrane helix</keyword>
<dbReference type="EC" id="7.6.2.1" evidence="15"/>
<dbReference type="InterPro" id="IPR023214">
    <property type="entry name" value="HAD_sf"/>
</dbReference>
<evidence type="ECO:0000256" key="16">
    <source>
        <dbReference type="SAM" id="MobiDB-lite"/>
    </source>
</evidence>
<dbReference type="InterPro" id="IPR036412">
    <property type="entry name" value="HAD-like_sf"/>
</dbReference>
<dbReference type="Pfam" id="PF16209">
    <property type="entry name" value="PhoLip_ATPase_N"/>
    <property type="match status" value="1"/>
</dbReference>
<feature type="binding site" evidence="13">
    <location>
        <position position="945"/>
    </location>
    <ligand>
        <name>ATP</name>
        <dbReference type="ChEBI" id="CHEBI:30616"/>
    </ligand>
</feature>
<protein>
    <recommendedName>
        <fullName evidence="15">Phospholipid-transporting ATPase</fullName>
        <ecNumber evidence="15">7.6.2.1</ecNumber>
    </recommendedName>
</protein>
<dbReference type="NCBIfam" id="TIGR01494">
    <property type="entry name" value="ATPase_P-type"/>
    <property type="match status" value="1"/>
</dbReference>
<feature type="compositionally biased region" description="Basic and acidic residues" evidence="16">
    <location>
        <begin position="1250"/>
        <end position="1264"/>
    </location>
</feature>
<reference evidence="19 20" key="1">
    <citation type="journal article" date="2019" name="BMC Genomics">
        <title>New insights from Opisthorchis felineus genome: update on genomics of the epidemiologically important liver flukes.</title>
        <authorList>
            <person name="Ershov N.I."/>
            <person name="Mordvinov V.A."/>
            <person name="Prokhortchouk E.B."/>
            <person name="Pakharukova M.Y."/>
            <person name="Gunbin K.V."/>
            <person name="Ustyantsev K."/>
            <person name="Genaev M.A."/>
            <person name="Blinov A.G."/>
            <person name="Mazur A."/>
            <person name="Boulygina E."/>
            <person name="Tsygankova S."/>
            <person name="Khrameeva E."/>
            <person name="Chekanov N."/>
            <person name="Fan G."/>
            <person name="Xiao A."/>
            <person name="Zhang H."/>
            <person name="Xu X."/>
            <person name="Yang H."/>
            <person name="Solovyev V."/>
            <person name="Lee S.M."/>
            <person name="Liu X."/>
            <person name="Afonnikov D.A."/>
            <person name="Skryabin K.G."/>
        </authorList>
    </citation>
    <scope>NUCLEOTIDE SEQUENCE [LARGE SCALE GENOMIC DNA]</scope>
    <source>
        <strain evidence="19">AK-0245</strain>
        <tissue evidence="19">Whole organism</tissue>
    </source>
</reference>
<dbReference type="SUPFAM" id="SSF56784">
    <property type="entry name" value="HAD-like"/>
    <property type="match status" value="1"/>
</dbReference>
<evidence type="ECO:0000256" key="11">
    <source>
        <dbReference type="ARBA" id="ARBA00034036"/>
    </source>
</evidence>
<evidence type="ECO:0000256" key="7">
    <source>
        <dbReference type="ARBA" id="ARBA00022842"/>
    </source>
</evidence>
<dbReference type="InterPro" id="IPR008250">
    <property type="entry name" value="ATPase_P-typ_transduc_dom_A_sf"/>
</dbReference>
<dbReference type="Gene3D" id="2.70.150.10">
    <property type="entry name" value="Calcium-transporting ATPase, cytoplasmic transduction domain A"/>
    <property type="match status" value="1"/>
</dbReference>
<feature type="binding site" evidence="14">
    <location>
        <position position="420"/>
    </location>
    <ligand>
        <name>Mg(2+)</name>
        <dbReference type="ChEBI" id="CHEBI:18420"/>
    </ligand>
</feature>
<evidence type="ECO:0000256" key="13">
    <source>
        <dbReference type="PIRSR" id="PIRSR606539-2"/>
    </source>
</evidence>
<feature type="compositionally biased region" description="Polar residues" evidence="16">
    <location>
        <begin position="1278"/>
        <end position="1287"/>
    </location>
</feature>
<feature type="active site" description="4-aspartylphosphate intermediate" evidence="12">
    <location>
        <position position="420"/>
    </location>
</feature>
<evidence type="ECO:0000256" key="3">
    <source>
        <dbReference type="ARBA" id="ARBA00022692"/>
    </source>
</evidence>
<dbReference type="SFLD" id="SFLDG00002">
    <property type="entry name" value="C1.7:_P-type_atpase_like"/>
    <property type="match status" value="1"/>
</dbReference>
<feature type="transmembrane region" description="Helical" evidence="15">
    <location>
        <begin position="1028"/>
        <end position="1049"/>
    </location>
</feature>